<dbReference type="AlphaFoldDB" id="A0A4W3K152"/>
<evidence type="ECO:0000256" key="2">
    <source>
        <dbReference type="ARBA" id="ARBA00022737"/>
    </source>
</evidence>
<reference evidence="4" key="5">
    <citation type="submission" date="2025-09" db="UniProtKB">
        <authorList>
            <consortium name="Ensembl"/>
        </authorList>
    </citation>
    <scope>IDENTIFICATION</scope>
</reference>
<dbReference type="SMART" id="SM00247">
    <property type="entry name" value="XTALbg"/>
    <property type="match status" value="6"/>
</dbReference>
<feature type="domain" description="Beta/gamma crystallin 'Greek key'" evidence="3">
    <location>
        <begin position="96"/>
        <end position="153"/>
    </location>
</feature>
<dbReference type="SUPFAM" id="SSF50370">
    <property type="entry name" value="Ricin B-like lectins"/>
    <property type="match status" value="1"/>
</dbReference>
<dbReference type="InterPro" id="IPR050252">
    <property type="entry name" value="Beta/Gamma-Crystallin"/>
</dbReference>
<dbReference type="InterPro" id="IPR035992">
    <property type="entry name" value="Ricin_B-like_lectins"/>
</dbReference>
<organism evidence="4 5">
    <name type="scientific">Callorhinchus milii</name>
    <name type="common">Ghost shark</name>
    <dbReference type="NCBI Taxonomy" id="7868"/>
    <lineage>
        <taxon>Eukaryota</taxon>
        <taxon>Metazoa</taxon>
        <taxon>Chordata</taxon>
        <taxon>Craniata</taxon>
        <taxon>Vertebrata</taxon>
        <taxon>Chondrichthyes</taxon>
        <taxon>Holocephali</taxon>
        <taxon>Chimaeriformes</taxon>
        <taxon>Callorhinchidae</taxon>
        <taxon>Callorhinchus</taxon>
    </lineage>
</organism>
<dbReference type="Gene3D" id="2.60.20.10">
    <property type="entry name" value="Crystallins"/>
    <property type="match status" value="6"/>
</dbReference>
<evidence type="ECO:0000256" key="1">
    <source>
        <dbReference type="ARBA" id="ARBA00009646"/>
    </source>
</evidence>
<name>A0A4W3K152_CALMI</name>
<feature type="domain" description="Beta/gamma crystallin 'Greek key'" evidence="3">
    <location>
        <begin position="200"/>
        <end position="242"/>
    </location>
</feature>
<sequence>MTIPRTDLNLQPDIPFLTTNLEHQVPPTKQPPKVNPFPTAQKSKLHEQGKINPRPGKIIIYENANFTGYKKEITADVSDSSGWTFPPVISIKVVRGCWVAYEKADYKGKKFAFEEGEVELTDPWAEPTKGDEEPTADAVPTKPVTIGSLKRAIKQYSAPEISLFAEPNGEGRKLMFCEESEDIRIFGYQPKTASIIVNSGLWLVYCEPFFEGQACVLELGGFRNLQEWGGETDHVGSLLPLQMVQTQSSSHTHLVILYEKSYFSGRRRESYSDSTDFLSRYPNNNQPIMNAGSIKVIGGIWVGYSKEGFRGEQYILEEGEYQDWQAWGGFNEELKSLRLIRGDFANPALVLYNEVNCEEGECVNVMGSVPDLKDIGFEAITQSINVQNGVWVAYEGVYYSGPQYILEKGIYRHPEDWGAKSCKISSLHPILSHTGIQLFSEYDFNGYNLLFDKDKPMIARDFKMNSCRVLNGSWALYENQDFTGNMFVVEEGEYPDLPSMGCRMTTHIRSAKTIPYVFSEPQILLYSLEAFEGKEIELTSEVKSLAGAGYNNLVLSLRVTGGVWVAFEHSHFRGRQMLLEPHEVSNWPKYSKFPRIGSLAPIVQKRAYFKIRNQETDEFLSINANDEDMKSCRVVVAKENKELHQIWFYDQGMIKPKMAPDMSLQTIGSVDTTGTKVVIWSDTRLPKHCWNFGFNGPVSCILHPQLVLDIKGE</sequence>
<dbReference type="STRING" id="7868.ENSCMIP00000044996"/>
<reference evidence="5" key="2">
    <citation type="journal article" date="2007" name="PLoS Biol.">
        <title>Survey sequencing and comparative analysis of the elephant shark (Callorhinchus milii) genome.</title>
        <authorList>
            <person name="Venkatesh B."/>
            <person name="Kirkness E.F."/>
            <person name="Loh Y.H."/>
            <person name="Halpern A.L."/>
            <person name="Lee A.P."/>
            <person name="Johnson J."/>
            <person name="Dandona N."/>
            <person name="Viswanathan L.D."/>
            <person name="Tay A."/>
            <person name="Venter J.C."/>
            <person name="Strausberg R.L."/>
            <person name="Brenner S."/>
        </authorList>
    </citation>
    <scope>NUCLEOTIDE SEQUENCE [LARGE SCALE GENOMIC DNA]</scope>
</reference>
<proteinExistence type="inferred from homology"/>
<protein>
    <recommendedName>
        <fullName evidence="3">Beta/gamma crystallin 'Greek key' domain-containing protein</fullName>
    </recommendedName>
</protein>
<feature type="domain" description="Beta/gamma crystallin 'Greek key'" evidence="3">
    <location>
        <begin position="56"/>
        <end position="95"/>
    </location>
</feature>
<feature type="domain" description="Beta/gamma crystallin 'Greek key'" evidence="3">
    <location>
        <begin position="472"/>
        <end position="515"/>
    </location>
</feature>
<feature type="domain" description="Beta/gamma crystallin 'Greek key'" evidence="3">
    <location>
        <begin position="299"/>
        <end position="341"/>
    </location>
</feature>
<keyword evidence="2" id="KW-0677">Repeat</keyword>
<dbReference type="Pfam" id="PF00030">
    <property type="entry name" value="Crystall"/>
    <property type="match status" value="6"/>
</dbReference>
<dbReference type="PRINTS" id="PR01367">
    <property type="entry name" value="BGCRYSTALLIN"/>
</dbReference>
<dbReference type="GeneTree" id="ENSGT00940000157740"/>
<evidence type="ECO:0000259" key="3">
    <source>
        <dbReference type="PROSITE" id="PS50915"/>
    </source>
</evidence>
<feature type="domain" description="Beta/gamma crystallin 'Greek key'" evidence="3">
    <location>
        <begin position="389"/>
        <end position="431"/>
    </location>
</feature>
<reference evidence="4" key="4">
    <citation type="submission" date="2025-08" db="UniProtKB">
        <authorList>
            <consortium name="Ensembl"/>
        </authorList>
    </citation>
    <scope>IDENTIFICATION</scope>
</reference>
<dbReference type="SUPFAM" id="SSF49695">
    <property type="entry name" value="gamma-Crystallin-like"/>
    <property type="match status" value="3"/>
</dbReference>
<accession>A0A4W3K152</accession>
<dbReference type="InParanoid" id="A0A4W3K152"/>
<reference evidence="5" key="3">
    <citation type="journal article" date="2014" name="Nature">
        <title>Elephant shark genome provides unique insights into gnathostome evolution.</title>
        <authorList>
            <consortium name="International Elephant Shark Genome Sequencing Consortium"/>
            <person name="Venkatesh B."/>
            <person name="Lee A.P."/>
            <person name="Ravi V."/>
            <person name="Maurya A.K."/>
            <person name="Lian M.M."/>
            <person name="Swann J.B."/>
            <person name="Ohta Y."/>
            <person name="Flajnik M.F."/>
            <person name="Sutoh Y."/>
            <person name="Kasahara M."/>
            <person name="Hoon S."/>
            <person name="Gangu V."/>
            <person name="Roy S.W."/>
            <person name="Irimia M."/>
            <person name="Korzh V."/>
            <person name="Kondrychyn I."/>
            <person name="Lim Z.W."/>
            <person name="Tay B.H."/>
            <person name="Tohari S."/>
            <person name="Kong K.W."/>
            <person name="Ho S."/>
            <person name="Lorente-Galdos B."/>
            <person name="Quilez J."/>
            <person name="Marques-Bonet T."/>
            <person name="Raney B.J."/>
            <person name="Ingham P.W."/>
            <person name="Tay A."/>
            <person name="Hillier L.W."/>
            <person name="Minx P."/>
            <person name="Boehm T."/>
            <person name="Wilson R.K."/>
            <person name="Brenner S."/>
            <person name="Warren W.C."/>
        </authorList>
    </citation>
    <scope>NUCLEOTIDE SEQUENCE [LARGE SCALE GENOMIC DNA]</scope>
</reference>
<reference evidence="5" key="1">
    <citation type="journal article" date="2006" name="Science">
        <title>Ancient noncoding elements conserved in the human genome.</title>
        <authorList>
            <person name="Venkatesh B."/>
            <person name="Kirkness E.F."/>
            <person name="Loh Y.H."/>
            <person name="Halpern A.L."/>
            <person name="Lee A.P."/>
            <person name="Johnson J."/>
            <person name="Dandona N."/>
            <person name="Viswanathan L.D."/>
            <person name="Tay A."/>
            <person name="Venter J.C."/>
            <person name="Strausberg R.L."/>
            <person name="Brenner S."/>
        </authorList>
    </citation>
    <scope>NUCLEOTIDE SEQUENCE [LARGE SCALE GENOMIC DNA]</scope>
</reference>
<feature type="domain" description="Beta/gamma crystallin 'Greek key'" evidence="3">
    <location>
        <begin position="521"/>
        <end position="561"/>
    </location>
</feature>
<dbReference type="InterPro" id="IPR011024">
    <property type="entry name" value="G_crystallin-like"/>
</dbReference>
<keyword evidence="5" id="KW-1185">Reference proteome</keyword>
<dbReference type="PANTHER" id="PTHR11818">
    <property type="entry name" value="BETA/GAMMA CRYSTALLIN"/>
    <property type="match status" value="1"/>
</dbReference>
<dbReference type="PROSITE" id="PS50915">
    <property type="entry name" value="CRYSTALLIN_BETA_GAMMA"/>
    <property type="match status" value="9"/>
</dbReference>
<feature type="domain" description="Beta/gamma crystallin 'Greek key'" evidence="3">
    <location>
        <begin position="562"/>
        <end position="603"/>
    </location>
</feature>
<dbReference type="InterPro" id="IPR001064">
    <property type="entry name" value="Beta/gamma_crystallin"/>
</dbReference>
<evidence type="ECO:0000313" key="4">
    <source>
        <dbReference type="Ensembl" id="ENSCMIP00000044996.1"/>
    </source>
</evidence>
<dbReference type="Proteomes" id="UP000314986">
    <property type="component" value="Unassembled WGS sequence"/>
</dbReference>
<dbReference type="OMA" id="AYENTNF"/>
<dbReference type="Gene3D" id="2.80.10.50">
    <property type="match status" value="1"/>
</dbReference>
<feature type="domain" description="Beta/gamma crystallin 'Greek key'" evidence="3">
    <location>
        <begin position="253"/>
        <end position="298"/>
    </location>
</feature>
<evidence type="ECO:0000313" key="5">
    <source>
        <dbReference type="Proteomes" id="UP000314986"/>
    </source>
</evidence>
<dbReference type="PANTHER" id="PTHR11818:SF50">
    <property type="entry name" value="BETA_GAMMA CRYSTALLIN DOMAIN-CONTAINING PROTEIN 2"/>
    <property type="match status" value="1"/>
</dbReference>
<comment type="similarity">
    <text evidence="1">Belongs to the beta/gamma-crystallin family.</text>
</comment>
<dbReference type="Ensembl" id="ENSCMIT00000045641.1">
    <property type="protein sequence ID" value="ENSCMIP00000044996.1"/>
    <property type="gene ID" value="ENSCMIG00000018581.1"/>
</dbReference>